<dbReference type="InterPro" id="IPR017452">
    <property type="entry name" value="GPCR_Rhodpsn_7TM"/>
</dbReference>
<feature type="transmembrane region" description="Helical" evidence="13">
    <location>
        <begin position="72"/>
        <end position="96"/>
    </location>
</feature>
<keyword evidence="6 11" id="KW-0297">G-protein coupled receptor</keyword>
<feature type="transmembrane region" description="Helical" evidence="13">
    <location>
        <begin position="190"/>
        <end position="213"/>
    </location>
</feature>
<dbReference type="AlphaFoldDB" id="A0A7U3S1K7"/>
<evidence type="ECO:0000256" key="10">
    <source>
        <dbReference type="ARBA" id="ARBA00023224"/>
    </source>
</evidence>
<accession>A0A7U3S1K7</accession>
<evidence type="ECO:0000256" key="6">
    <source>
        <dbReference type="ARBA" id="ARBA00023040"/>
    </source>
</evidence>
<dbReference type="GO" id="GO:0004993">
    <property type="term" value="F:G protein-coupled serotonin receptor activity"/>
    <property type="evidence" value="ECO:0007669"/>
    <property type="project" value="UniProtKB-ARBA"/>
</dbReference>
<feature type="compositionally biased region" description="Polar residues" evidence="12">
    <location>
        <begin position="676"/>
        <end position="689"/>
    </location>
</feature>
<feature type="compositionally biased region" description="Basic and acidic residues" evidence="12">
    <location>
        <begin position="584"/>
        <end position="610"/>
    </location>
</feature>
<keyword evidence="4 11" id="KW-0812">Transmembrane</keyword>
<dbReference type="SMART" id="SM01381">
    <property type="entry name" value="7TM_GPCR_Srsx"/>
    <property type="match status" value="1"/>
</dbReference>
<dbReference type="InterPro" id="IPR000276">
    <property type="entry name" value="GPCR_Rhodpsn"/>
</dbReference>
<feature type="region of interest" description="Disordered" evidence="12">
    <location>
        <begin position="399"/>
        <end position="466"/>
    </location>
</feature>
<keyword evidence="3" id="KW-1003">Cell membrane</keyword>
<feature type="transmembrane region" description="Helical" evidence="13">
    <location>
        <begin position="102"/>
        <end position="129"/>
    </location>
</feature>
<feature type="compositionally biased region" description="Polar residues" evidence="12">
    <location>
        <begin position="503"/>
        <end position="518"/>
    </location>
</feature>
<sequence>MSVEITDPHWPNLTSTLETVASELTAEPEGDPPLDLTYAITEILVAVVAIIGNALTLTVFAVDRKLRRLTNYYIVALAVADLLVGVLGIPFAILTSIGLPKLLWPCLLMLSTLLVLCTTSIFCLVAVSVDRYWAILYPLRYSRVMTAKIARYIILMCWLAGTFIGLLPLMGWHGTYEGHCTFTVVMDYDYLVFLYFFTIVGPGIIMAVFYTHIYTVVLKQLRQIAAQEPQTESSSLSGQSSQKQRPRLYMSRSQSRQMGDNARLDSRRSSTTTNIVNQVTHANRREVKAAKSLSIIVLFFMVSWFPLYTINCVKAFCKNCNVPPFIMNVTIILSHLNSAINPLLYAYHMKDFRMAIKMFTLHRILRRPLPHDYIFNRSLVSPHHSTLYRVNVSGVAHNTNLHTPHAHNTPLTGSPSPLIGTPKGGQRSRTSTVGSCGPWPPSRGLSPSPSSPHFLAEPRSTAASGSADLLRPRAATITTHTAPASALKASSPTKSASPPAIQSGPTVTPTNSRRQVNTLPPDILMAATDRLAEKPSSPDAASVKSCNISVHVDAPKTTDDIKEHLDIDSETSPANRLVLEAKAEKSCVGEERQDVRDQVESPSRCEEIRNSKSLSESSQSKDSIQAQTSHEQLSGIITEQNADTKSEKDSEKGMNILKEAELGPLGHDSPPLPNGSACSAQEETTCTNHQVDDPGLRREELISLFDSPAQCTRAQIREDLDPRPAGQKLGESRLSREFYKYIPKILRRTQGQLKSKSSKNTKSWWPELMKQRSYHDLPGVKSSEQVRRTWSACSAMDS</sequence>
<reference evidence="15" key="1">
    <citation type="submission" date="2019-09" db="EMBL/GenBank/DDBJ databases">
        <title>A methuselah-like receptor induces ROS generation and regulates intestinal microbiotic haemostasis in kuruma shrimp.</title>
        <authorList>
            <person name="Yang H.-T."/>
            <person name="He Z.-H."/>
            <person name="Zhao X.-F."/>
            <person name="Wang J.-X."/>
        </authorList>
    </citation>
    <scope>NUCLEOTIDE SEQUENCE</scope>
</reference>
<feature type="compositionally biased region" description="Basic and acidic residues" evidence="12">
    <location>
        <begin position="642"/>
        <end position="652"/>
    </location>
</feature>
<feature type="region of interest" description="Disordered" evidence="12">
    <location>
        <begin position="584"/>
        <end position="694"/>
    </location>
</feature>
<keyword evidence="8" id="KW-1015">Disulfide bond</keyword>
<keyword evidence="10 11" id="KW-0807">Transducer</keyword>
<proteinExistence type="evidence at transcript level"/>
<protein>
    <submittedName>
        <fullName evidence="15">GPCR10</fullName>
    </submittedName>
</protein>
<evidence type="ECO:0000259" key="14">
    <source>
        <dbReference type="PROSITE" id="PS50262"/>
    </source>
</evidence>
<dbReference type="EMBL" id="MN460806">
    <property type="protein sequence ID" value="QPB73594.1"/>
    <property type="molecule type" value="mRNA"/>
</dbReference>
<dbReference type="PROSITE" id="PS50262">
    <property type="entry name" value="G_PROTEIN_RECEP_F1_2"/>
    <property type="match status" value="1"/>
</dbReference>
<comment type="subcellular location">
    <subcellularLocation>
        <location evidence="1">Cell membrane</location>
        <topology evidence="1">Multi-pass membrane protein</topology>
    </subcellularLocation>
</comment>
<feature type="domain" description="G-protein coupled receptors family 1 profile" evidence="14">
    <location>
        <begin position="52"/>
        <end position="345"/>
    </location>
</feature>
<evidence type="ECO:0000256" key="12">
    <source>
        <dbReference type="SAM" id="MobiDB-lite"/>
    </source>
</evidence>
<feature type="compositionally biased region" description="Polar residues" evidence="12">
    <location>
        <begin position="624"/>
        <end position="641"/>
    </location>
</feature>
<dbReference type="GO" id="GO:0071880">
    <property type="term" value="P:adenylate cyclase-activating adrenergic receptor signaling pathway"/>
    <property type="evidence" value="ECO:0007669"/>
    <property type="project" value="TreeGrafter"/>
</dbReference>
<evidence type="ECO:0000256" key="7">
    <source>
        <dbReference type="ARBA" id="ARBA00023136"/>
    </source>
</evidence>
<evidence type="ECO:0000313" key="15">
    <source>
        <dbReference type="EMBL" id="QPB73594.1"/>
    </source>
</evidence>
<evidence type="ECO:0000256" key="3">
    <source>
        <dbReference type="ARBA" id="ARBA00022475"/>
    </source>
</evidence>
<feature type="compositionally biased region" description="Low complexity" evidence="12">
    <location>
        <begin position="442"/>
        <end position="452"/>
    </location>
</feature>
<feature type="transmembrane region" description="Helical" evidence="13">
    <location>
        <begin position="149"/>
        <end position="170"/>
    </location>
</feature>
<dbReference type="GO" id="GO:0005886">
    <property type="term" value="C:plasma membrane"/>
    <property type="evidence" value="ECO:0007669"/>
    <property type="project" value="UniProtKB-SubCell"/>
</dbReference>
<feature type="transmembrane region" description="Helical" evidence="13">
    <location>
        <begin position="38"/>
        <end position="60"/>
    </location>
</feature>
<feature type="compositionally biased region" description="Low complexity" evidence="12">
    <location>
        <begin position="611"/>
        <end position="623"/>
    </location>
</feature>
<evidence type="ECO:0000256" key="8">
    <source>
        <dbReference type="ARBA" id="ARBA00023157"/>
    </source>
</evidence>
<evidence type="ECO:0000256" key="2">
    <source>
        <dbReference type="ARBA" id="ARBA00010663"/>
    </source>
</evidence>
<evidence type="ECO:0000256" key="9">
    <source>
        <dbReference type="ARBA" id="ARBA00023170"/>
    </source>
</evidence>
<keyword evidence="5 13" id="KW-1133">Transmembrane helix</keyword>
<keyword evidence="7 13" id="KW-0472">Membrane</keyword>
<feature type="transmembrane region" description="Helical" evidence="13">
    <location>
        <begin position="293"/>
        <end position="310"/>
    </location>
</feature>
<dbReference type="SUPFAM" id="SSF81321">
    <property type="entry name" value="Family A G protein-coupled receptor-like"/>
    <property type="match status" value="1"/>
</dbReference>
<feature type="region of interest" description="Disordered" evidence="12">
    <location>
        <begin position="479"/>
        <end position="518"/>
    </location>
</feature>
<comment type="similarity">
    <text evidence="2 11">Belongs to the G-protein coupled receptor 1 family.</text>
</comment>
<dbReference type="OrthoDB" id="9445642at2759"/>
<dbReference type="PANTHER" id="PTHR24248">
    <property type="entry name" value="ADRENERGIC RECEPTOR-RELATED G-PROTEIN COUPLED RECEPTOR"/>
    <property type="match status" value="1"/>
</dbReference>
<feature type="region of interest" description="Disordered" evidence="12">
    <location>
        <begin position="231"/>
        <end position="268"/>
    </location>
</feature>
<feature type="compositionally biased region" description="Low complexity" evidence="12">
    <location>
        <begin position="481"/>
        <end position="500"/>
    </location>
</feature>
<evidence type="ECO:0000256" key="13">
    <source>
        <dbReference type="SAM" id="Phobius"/>
    </source>
</evidence>
<dbReference type="Gene3D" id="1.20.1070.10">
    <property type="entry name" value="Rhodopsin 7-helix transmembrane proteins"/>
    <property type="match status" value="1"/>
</dbReference>
<evidence type="ECO:0000256" key="1">
    <source>
        <dbReference type="ARBA" id="ARBA00004651"/>
    </source>
</evidence>
<organism evidence="15">
    <name type="scientific">Penaeus japonicus</name>
    <name type="common">Kuruma prawn</name>
    <name type="synonym">Marsupenaeus japonicus</name>
    <dbReference type="NCBI Taxonomy" id="27405"/>
    <lineage>
        <taxon>Eukaryota</taxon>
        <taxon>Metazoa</taxon>
        <taxon>Ecdysozoa</taxon>
        <taxon>Arthropoda</taxon>
        <taxon>Crustacea</taxon>
        <taxon>Multicrustacea</taxon>
        <taxon>Malacostraca</taxon>
        <taxon>Eumalacostraca</taxon>
        <taxon>Eucarida</taxon>
        <taxon>Decapoda</taxon>
        <taxon>Dendrobranchiata</taxon>
        <taxon>Penaeoidea</taxon>
        <taxon>Penaeidae</taxon>
        <taxon>Penaeus</taxon>
    </lineage>
</organism>
<evidence type="ECO:0000256" key="4">
    <source>
        <dbReference type="ARBA" id="ARBA00022692"/>
    </source>
</evidence>
<dbReference type="PROSITE" id="PS00237">
    <property type="entry name" value="G_PROTEIN_RECEP_F1_1"/>
    <property type="match status" value="1"/>
</dbReference>
<dbReference type="PRINTS" id="PR00237">
    <property type="entry name" value="GPCRRHODOPSN"/>
</dbReference>
<evidence type="ECO:0000256" key="11">
    <source>
        <dbReference type="RuleBase" id="RU000688"/>
    </source>
</evidence>
<name>A0A7U3S1K7_PENJP</name>
<dbReference type="PANTHER" id="PTHR24248:SF199">
    <property type="entry name" value="IP13425P-RELATED"/>
    <property type="match status" value="1"/>
</dbReference>
<keyword evidence="9 11" id="KW-0675">Receptor</keyword>
<dbReference type="GO" id="GO:0043410">
    <property type="term" value="P:positive regulation of MAPK cascade"/>
    <property type="evidence" value="ECO:0007669"/>
    <property type="project" value="TreeGrafter"/>
</dbReference>
<feature type="compositionally biased region" description="Low complexity" evidence="12">
    <location>
        <begin position="231"/>
        <end position="243"/>
    </location>
</feature>
<dbReference type="Pfam" id="PF00001">
    <property type="entry name" value="7tm_1"/>
    <property type="match status" value="1"/>
</dbReference>
<evidence type="ECO:0000256" key="5">
    <source>
        <dbReference type="ARBA" id="ARBA00022989"/>
    </source>
</evidence>